<keyword evidence="1" id="KW-0472">Membrane</keyword>
<reference evidence="2" key="1">
    <citation type="submission" date="2014-11" db="EMBL/GenBank/DDBJ databases">
        <authorList>
            <person name="Amaro Gonzalez C."/>
        </authorList>
    </citation>
    <scope>NUCLEOTIDE SEQUENCE</scope>
</reference>
<protein>
    <submittedName>
        <fullName evidence="2">Uncharacterized protein</fullName>
    </submittedName>
</protein>
<sequence>MYTKLQHMLKQSATFVVLKGGHISFKVLVYSGTYRIWAPVYFCTFISVLYTKQLHFTMNLFSPFLRLIGVKCSQEMHWFSYAL</sequence>
<proteinExistence type="predicted"/>
<feature type="transmembrane region" description="Helical" evidence="1">
    <location>
        <begin position="34"/>
        <end position="51"/>
    </location>
</feature>
<dbReference type="AlphaFoldDB" id="A0A0E9X464"/>
<reference evidence="2" key="2">
    <citation type="journal article" date="2015" name="Fish Shellfish Immunol.">
        <title>Early steps in the European eel (Anguilla anguilla)-Vibrio vulnificus interaction in the gills: Role of the RtxA13 toxin.</title>
        <authorList>
            <person name="Callol A."/>
            <person name="Pajuelo D."/>
            <person name="Ebbesson L."/>
            <person name="Teles M."/>
            <person name="MacKenzie S."/>
            <person name="Amaro C."/>
        </authorList>
    </citation>
    <scope>NUCLEOTIDE SEQUENCE</scope>
</reference>
<evidence type="ECO:0000256" key="1">
    <source>
        <dbReference type="SAM" id="Phobius"/>
    </source>
</evidence>
<name>A0A0E9X464_ANGAN</name>
<keyword evidence="1" id="KW-0812">Transmembrane</keyword>
<dbReference type="EMBL" id="GBXM01011346">
    <property type="protein sequence ID" value="JAH97231.1"/>
    <property type="molecule type" value="Transcribed_RNA"/>
</dbReference>
<organism evidence="2">
    <name type="scientific">Anguilla anguilla</name>
    <name type="common">European freshwater eel</name>
    <name type="synonym">Muraena anguilla</name>
    <dbReference type="NCBI Taxonomy" id="7936"/>
    <lineage>
        <taxon>Eukaryota</taxon>
        <taxon>Metazoa</taxon>
        <taxon>Chordata</taxon>
        <taxon>Craniata</taxon>
        <taxon>Vertebrata</taxon>
        <taxon>Euteleostomi</taxon>
        <taxon>Actinopterygii</taxon>
        <taxon>Neopterygii</taxon>
        <taxon>Teleostei</taxon>
        <taxon>Anguilliformes</taxon>
        <taxon>Anguillidae</taxon>
        <taxon>Anguilla</taxon>
    </lineage>
</organism>
<keyword evidence="1" id="KW-1133">Transmembrane helix</keyword>
<evidence type="ECO:0000313" key="2">
    <source>
        <dbReference type="EMBL" id="JAH97231.1"/>
    </source>
</evidence>
<accession>A0A0E9X464</accession>